<dbReference type="GO" id="GO:0008418">
    <property type="term" value="F:protein-N-terminal asparagine amidohydrolase activity"/>
    <property type="evidence" value="ECO:0007669"/>
    <property type="project" value="InterPro"/>
</dbReference>
<accession>A0A1Q3E1D5</accession>
<dbReference type="PROSITE" id="PS50263">
    <property type="entry name" value="CN_HYDROLASE"/>
    <property type="match status" value="1"/>
</dbReference>
<name>A0A1Q3E1D5_LENED</name>
<dbReference type="STRING" id="5353.A0A1Q3E1D5"/>
<evidence type="ECO:0000313" key="2">
    <source>
        <dbReference type="EMBL" id="GAW01072.1"/>
    </source>
</evidence>
<dbReference type="Pfam" id="PF00795">
    <property type="entry name" value="CN_hydrolase"/>
    <property type="match status" value="1"/>
</dbReference>
<sequence length="396" mass="43909">MTSHIPLRIAVVQFSPKIGQVQVNVARARELCRQLKPRSIDLVCLPEMIMSGYNFQDAQAISPYLEHPKKGPTSQFCSELAGRLKCYVFAGYPERLTDEEAPLSKEESTSEAGNSQTVGANSAVLYGPNGEWVGHYRKTNLFVTDKSWAKPGTGFATFLLPSPLRTLSFDYALSQNANILVLLNAWLDSGKEEFEDTDWDTLNYWAARLRPLWVNNLAGPNTNEIVEEDNENANGKEMIVVVCNRTGEENGKTFAGSSAIYSMRQGYGRPKLLDMMGRKEEGSGGVDAGIVLAMMSSFGNGIPMEHPMGWPLTVAWSITKALRIEDLIEGRRLSRDTGIVSLLTFHALTPNDINVFPDLLRPHHNDINVFPSRNTPTPSVTIRFTCTRLAFIGTFS</sequence>
<organism evidence="2 3">
    <name type="scientific">Lentinula edodes</name>
    <name type="common">Shiitake mushroom</name>
    <name type="synonym">Lentinus edodes</name>
    <dbReference type="NCBI Taxonomy" id="5353"/>
    <lineage>
        <taxon>Eukaryota</taxon>
        <taxon>Fungi</taxon>
        <taxon>Dikarya</taxon>
        <taxon>Basidiomycota</taxon>
        <taxon>Agaricomycotina</taxon>
        <taxon>Agaricomycetes</taxon>
        <taxon>Agaricomycetidae</taxon>
        <taxon>Agaricales</taxon>
        <taxon>Marasmiineae</taxon>
        <taxon>Omphalotaceae</taxon>
        <taxon>Lentinula</taxon>
    </lineage>
</organism>
<dbReference type="InterPro" id="IPR036526">
    <property type="entry name" value="C-N_Hydrolase_sf"/>
</dbReference>
<comment type="caution">
    <text evidence="2">The sequence shown here is derived from an EMBL/GenBank/DDBJ whole genome shotgun (WGS) entry which is preliminary data.</text>
</comment>
<feature type="domain" description="CN hydrolase" evidence="1">
    <location>
        <begin position="7"/>
        <end position="292"/>
    </location>
</feature>
<proteinExistence type="predicted"/>
<dbReference type="Gene3D" id="3.60.110.10">
    <property type="entry name" value="Carbon-nitrogen hydrolase"/>
    <property type="match status" value="1"/>
</dbReference>
<protein>
    <submittedName>
        <fullName evidence="2">Carbon-nitrogen hydrolase</fullName>
    </submittedName>
</protein>
<dbReference type="InterPro" id="IPR003010">
    <property type="entry name" value="C-N_Hydrolase"/>
</dbReference>
<evidence type="ECO:0000259" key="1">
    <source>
        <dbReference type="PROSITE" id="PS50263"/>
    </source>
</evidence>
<reference evidence="2 3" key="1">
    <citation type="submission" date="2016-08" db="EMBL/GenBank/DDBJ databases">
        <authorList>
            <consortium name="Lentinula edodes genome sequencing consortium"/>
            <person name="Sakamoto Y."/>
            <person name="Nakade K."/>
            <person name="Sato S."/>
            <person name="Yoshida Y."/>
            <person name="Miyazaki K."/>
            <person name="Natsume S."/>
            <person name="Konno N."/>
        </authorList>
    </citation>
    <scope>NUCLEOTIDE SEQUENCE [LARGE SCALE GENOMIC DNA]</scope>
    <source>
        <strain evidence="2 3">NBRC 111202</strain>
    </source>
</reference>
<reference evidence="2 3" key="2">
    <citation type="submission" date="2017-02" db="EMBL/GenBank/DDBJ databases">
        <title>A genome survey and senescence transcriptome analysis in Lentinula edodes.</title>
        <authorList>
            <person name="Sakamoto Y."/>
            <person name="Nakade K."/>
            <person name="Sato S."/>
            <person name="Yoshida Y."/>
            <person name="Miyazaki K."/>
            <person name="Natsume S."/>
            <person name="Konno N."/>
        </authorList>
    </citation>
    <scope>NUCLEOTIDE SEQUENCE [LARGE SCALE GENOMIC DNA]</scope>
    <source>
        <strain evidence="2 3">NBRC 111202</strain>
    </source>
</reference>
<dbReference type="AlphaFoldDB" id="A0A1Q3E1D5"/>
<evidence type="ECO:0000313" key="3">
    <source>
        <dbReference type="Proteomes" id="UP000188533"/>
    </source>
</evidence>
<dbReference type="GO" id="GO:0070773">
    <property type="term" value="F:protein-N-terminal glutamine amidohydrolase activity"/>
    <property type="evidence" value="ECO:0007669"/>
    <property type="project" value="InterPro"/>
</dbReference>
<dbReference type="SUPFAM" id="SSF56317">
    <property type="entry name" value="Carbon-nitrogen hydrolase"/>
    <property type="match status" value="1"/>
</dbReference>
<gene>
    <name evidence="2" type="ORF">LENED_002643</name>
</gene>
<dbReference type="PANTHER" id="PTHR11750:SF26">
    <property type="entry name" value="PROTEIN N-TERMINAL AMIDASE"/>
    <property type="match status" value="1"/>
</dbReference>
<dbReference type="GO" id="GO:0030163">
    <property type="term" value="P:protein catabolic process"/>
    <property type="evidence" value="ECO:0007669"/>
    <property type="project" value="TreeGrafter"/>
</dbReference>
<dbReference type="InterPro" id="IPR039703">
    <property type="entry name" value="Nta1"/>
</dbReference>
<dbReference type="EMBL" id="BDGU01000051">
    <property type="protein sequence ID" value="GAW01072.1"/>
    <property type="molecule type" value="Genomic_DNA"/>
</dbReference>
<keyword evidence="2" id="KW-0378">Hydrolase</keyword>
<dbReference type="PANTHER" id="PTHR11750">
    <property type="entry name" value="PROTEIN N-TERMINAL AMIDASE"/>
    <property type="match status" value="1"/>
</dbReference>
<dbReference type="Proteomes" id="UP000188533">
    <property type="component" value="Unassembled WGS sequence"/>
</dbReference>
<keyword evidence="3" id="KW-1185">Reference proteome</keyword>